<dbReference type="EMBL" id="JAVRRT010000003">
    <property type="protein sequence ID" value="KAK5173738.1"/>
    <property type="molecule type" value="Genomic_DNA"/>
</dbReference>
<dbReference type="GeneID" id="89923766"/>
<name>A0AAV9PNB4_9PEZI</name>
<dbReference type="AlphaFoldDB" id="A0AAV9PNB4"/>
<feature type="signal peptide" evidence="1">
    <location>
        <begin position="1"/>
        <end position="16"/>
    </location>
</feature>
<proteinExistence type="predicted"/>
<evidence type="ECO:0000313" key="3">
    <source>
        <dbReference type="Proteomes" id="UP001337655"/>
    </source>
</evidence>
<dbReference type="Proteomes" id="UP001337655">
    <property type="component" value="Unassembled WGS sequence"/>
</dbReference>
<keyword evidence="1" id="KW-0732">Signal</keyword>
<feature type="chain" id="PRO_5043451800" evidence="1">
    <location>
        <begin position="17"/>
        <end position="91"/>
    </location>
</feature>
<dbReference type="RefSeq" id="XP_064662433.1">
    <property type="nucleotide sequence ID" value="XM_064799678.1"/>
</dbReference>
<organism evidence="2 3">
    <name type="scientific">Saxophila tyrrhenica</name>
    <dbReference type="NCBI Taxonomy" id="1690608"/>
    <lineage>
        <taxon>Eukaryota</taxon>
        <taxon>Fungi</taxon>
        <taxon>Dikarya</taxon>
        <taxon>Ascomycota</taxon>
        <taxon>Pezizomycotina</taxon>
        <taxon>Dothideomycetes</taxon>
        <taxon>Dothideomycetidae</taxon>
        <taxon>Mycosphaerellales</taxon>
        <taxon>Extremaceae</taxon>
        <taxon>Saxophila</taxon>
    </lineage>
</organism>
<sequence>MHIPTIIATLLTSAFAIPAPATSPNNHITISFPTENDDASIQARQERCDVDVCQRLWDDCWNGCVSLETGECFTAQSSPACETCEVRITGC</sequence>
<evidence type="ECO:0000313" key="2">
    <source>
        <dbReference type="EMBL" id="KAK5173738.1"/>
    </source>
</evidence>
<keyword evidence="3" id="KW-1185">Reference proteome</keyword>
<comment type="caution">
    <text evidence="2">The sequence shown here is derived from an EMBL/GenBank/DDBJ whole genome shotgun (WGS) entry which is preliminary data.</text>
</comment>
<accession>A0AAV9PNB4</accession>
<protein>
    <submittedName>
        <fullName evidence="2">Uncharacterized protein</fullName>
    </submittedName>
</protein>
<evidence type="ECO:0000256" key="1">
    <source>
        <dbReference type="SAM" id="SignalP"/>
    </source>
</evidence>
<gene>
    <name evidence="2" type="ORF">LTR77_002419</name>
</gene>
<reference evidence="2 3" key="1">
    <citation type="submission" date="2023-08" db="EMBL/GenBank/DDBJ databases">
        <title>Black Yeasts Isolated from many extreme environments.</title>
        <authorList>
            <person name="Coleine C."/>
            <person name="Stajich J.E."/>
            <person name="Selbmann L."/>
        </authorList>
    </citation>
    <scope>NUCLEOTIDE SEQUENCE [LARGE SCALE GENOMIC DNA]</scope>
    <source>
        <strain evidence="2 3">CCFEE 5935</strain>
    </source>
</reference>